<evidence type="ECO:0000313" key="1">
    <source>
        <dbReference type="EMBL" id="USD20320.1"/>
    </source>
</evidence>
<evidence type="ECO:0008006" key="3">
    <source>
        <dbReference type="Google" id="ProtNLM"/>
    </source>
</evidence>
<name>A0ABY4V7S3_9GAMM</name>
<organism evidence="1 2">
    <name type="scientific">Microbulbifer variabilis</name>
    <dbReference type="NCBI Taxonomy" id="266805"/>
    <lineage>
        <taxon>Bacteria</taxon>
        <taxon>Pseudomonadati</taxon>
        <taxon>Pseudomonadota</taxon>
        <taxon>Gammaproteobacteria</taxon>
        <taxon>Cellvibrionales</taxon>
        <taxon>Microbulbiferaceae</taxon>
        <taxon>Microbulbifer</taxon>
    </lineage>
</organism>
<protein>
    <recommendedName>
        <fullName evidence="3">S-layer protein C-terminal domain-containing protein</fullName>
    </recommendedName>
</protein>
<keyword evidence="2" id="KW-1185">Reference proteome</keyword>
<proteinExistence type="predicted"/>
<evidence type="ECO:0000313" key="2">
    <source>
        <dbReference type="Proteomes" id="UP001055658"/>
    </source>
</evidence>
<accession>A0ABY4V7S3</accession>
<dbReference type="EMBL" id="CP092418">
    <property type="protein sequence ID" value="USD20320.1"/>
    <property type="molecule type" value="Genomic_DNA"/>
</dbReference>
<reference evidence="1" key="1">
    <citation type="submission" date="2022-02" db="EMBL/GenBank/DDBJ databases">
        <title>Coral-associated bacteria.</title>
        <authorList>
            <person name="Tang K."/>
            <person name="Wang X."/>
        </authorList>
    </citation>
    <scope>NUCLEOTIDE SEQUENCE</scope>
    <source>
        <strain evidence="1">SCSIO 43006</strain>
    </source>
</reference>
<dbReference type="RefSeq" id="WP_252082590.1">
    <property type="nucleotide sequence ID" value="NZ_CP092418.1"/>
</dbReference>
<gene>
    <name evidence="1" type="ORF">MJO52_14690</name>
</gene>
<dbReference type="Proteomes" id="UP001055658">
    <property type="component" value="Chromosome"/>
</dbReference>
<sequence length="269" mass="30452">MLLLLTDLADSILELLSAPFVEAFLTATFIGSGAVLKKKFDAKDYKALWDKFFGDSDSDIHVVLPLIKQRTLFSEITRTQSRIPDNVLFMPYDESLGIQLLKDRIERVYPKRKVIFHDSHNFVDDHKTFICVGGPAINVVSRDLLLTRKIDEKFKMDFLGRYAIDEIDDSVYKSSVLGDSITEDYGFIFFSKNPYHKDSFICLVFGIWSHGTYSAIQALCGKGTHLPELAESLKLNKSLFAVTKSTVRGMVTGFPSVEKVRRIESSCQI</sequence>